<reference evidence="9" key="2">
    <citation type="submission" date="2020-01" db="EMBL/GenBank/DDBJ databases">
        <title>Re-sequencing of the mitochondrial genome of Cyanidioschyzon merolae 10D.</title>
        <authorList>
            <person name="Moriyama T."/>
            <person name="Mori-Moriyama N."/>
            <person name="Sato N."/>
        </authorList>
    </citation>
    <scope>NUCLEOTIDE SEQUENCE</scope>
    <source>
        <strain evidence="9">10D-T</strain>
    </source>
</reference>
<evidence type="ECO:0000256" key="2">
    <source>
        <dbReference type="ARBA" id="ARBA00022448"/>
    </source>
</evidence>
<dbReference type="InterPro" id="IPR027417">
    <property type="entry name" value="P-loop_NTPase"/>
</dbReference>
<dbReference type="InterPro" id="IPR003439">
    <property type="entry name" value="ABC_transporter-like_ATP-bd"/>
</dbReference>
<keyword evidence="6" id="KW-1278">Translocase</keyword>
<dbReference type="CDD" id="cd00267">
    <property type="entry name" value="ABC_ATPase"/>
    <property type="match status" value="1"/>
</dbReference>
<name>A0A679F959_CYAME</name>
<dbReference type="InterPro" id="IPR005895">
    <property type="entry name" value="ABC_transptr_haem_export_CcmA"/>
</dbReference>
<dbReference type="Pfam" id="PF00005">
    <property type="entry name" value="ABC_tran"/>
    <property type="match status" value="1"/>
</dbReference>
<evidence type="ECO:0000256" key="5">
    <source>
        <dbReference type="ARBA" id="ARBA00022840"/>
    </source>
</evidence>
<dbReference type="PANTHER" id="PTHR43499:SF1">
    <property type="entry name" value="ABC TRANSPORTER I FAMILY MEMBER 1"/>
    <property type="match status" value="1"/>
</dbReference>
<dbReference type="SUPFAM" id="SSF52540">
    <property type="entry name" value="P-loop containing nucleoside triphosphate hydrolases"/>
    <property type="match status" value="1"/>
</dbReference>
<evidence type="ECO:0000313" key="9">
    <source>
        <dbReference type="EMBL" id="BBU60049.1"/>
    </source>
</evidence>
<evidence type="ECO:0000256" key="1">
    <source>
        <dbReference type="ARBA" id="ARBA00014334"/>
    </source>
</evidence>
<keyword evidence="2" id="KW-0813">Transport</keyword>
<dbReference type="GO" id="GO:0005524">
    <property type="term" value="F:ATP binding"/>
    <property type="evidence" value="ECO:0007669"/>
    <property type="project" value="UniProtKB-KW"/>
</dbReference>
<dbReference type="GO" id="GO:0017004">
    <property type="term" value="P:cytochrome complex assembly"/>
    <property type="evidence" value="ECO:0007669"/>
    <property type="project" value="UniProtKB-KW"/>
</dbReference>
<evidence type="ECO:0000259" key="8">
    <source>
        <dbReference type="PROSITE" id="PS50893"/>
    </source>
</evidence>
<evidence type="ECO:0000256" key="7">
    <source>
        <dbReference type="ARBA" id="ARBA00023136"/>
    </source>
</evidence>
<keyword evidence="7" id="KW-0472">Membrane</keyword>
<evidence type="ECO:0000256" key="6">
    <source>
        <dbReference type="ARBA" id="ARBA00022967"/>
    </source>
</evidence>
<keyword evidence="3" id="KW-0547">Nucleotide-binding</keyword>
<keyword evidence="4" id="KW-0201">Cytochrome c-type biogenesis</keyword>
<dbReference type="PANTHER" id="PTHR43499">
    <property type="entry name" value="ABC TRANSPORTER I FAMILY MEMBER 1"/>
    <property type="match status" value="1"/>
</dbReference>
<dbReference type="SMART" id="SM00382">
    <property type="entry name" value="AAA"/>
    <property type="match status" value="1"/>
</dbReference>
<dbReference type="EMBL" id="LC519602">
    <property type="protein sequence ID" value="BBU60049.1"/>
    <property type="molecule type" value="Genomic_DNA"/>
</dbReference>
<geneLocation type="mitochondrion" evidence="9"/>
<dbReference type="GeneID" id="3125664"/>
<gene>
    <name evidence="9" type="primary">ccmA</name>
    <name evidence="9" type="synonym">yejW</name>
    <name evidence="9" type="ORF">CME10DT_Mp0018</name>
</gene>
<dbReference type="PROSITE" id="PS50893">
    <property type="entry name" value="ABC_TRANSPORTER_2"/>
    <property type="match status" value="1"/>
</dbReference>
<organism evidence="9">
    <name type="scientific">Cyanidioschyzon merolae</name>
    <name type="common">Red alga</name>
    <dbReference type="NCBI Taxonomy" id="45157"/>
    <lineage>
        <taxon>Eukaryota</taxon>
        <taxon>Rhodophyta</taxon>
        <taxon>Bangiophyceae</taxon>
        <taxon>Cyanidiales</taxon>
        <taxon>Cyanidiaceae</taxon>
        <taxon>Cyanidioschyzon</taxon>
    </lineage>
</organism>
<protein>
    <recommendedName>
        <fullName evidence="1">Probable ATP-dependent transporter ycf16</fullName>
    </recommendedName>
</protein>
<keyword evidence="9" id="KW-0496">Mitochondrion</keyword>
<dbReference type="Gene3D" id="3.40.50.300">
    <property type="entry name" value="P-loop containing nucleotide triphosphate hydrolases"/>
    <property type="match status" value="1"/>
</dbReference>
<proteinExistence type="predicted"/>
<reference evidence="9" key="1">
    <citation type="journal article" date="1998" name="Nucleic Acids Res.">
        <title>Structure and organization of the mitochondrial genome of the unicellular red alga Cyanidioschyzon merolae deduced from the complete nucleotide sequence.</title>
        <authorList>
            <person name="Ohta N."/>
            <person name="Sato N."/>
            <person name="Kuroiwa T."/>
        </authorList>
    </citation>
    <scope>NUCLEOTIDE SEQUENCE [LARGE SCALE GENOMIC DNA]</scope>
    <source>
        <strain evidence="9">10D-T</strain>
    </source>
</reference>
<dbReference type="InterPro" id="IPR003593">
    <property type="entry name" value="AAA+_ATPase"/>
</dbReference>
<evidence type="ECO:0000256" key="3">
    <source>
        <dbReference type="ARBA" id="ARBA00022741"/>
    </source>
</evidence>
<sequence length="193" mass="23139">MQYVTKHIIYLKSYFNIINICMIRNNQLLFYNKNISLNKQEILYIKGDNGSGKTTLLQLIIKILNFYEGLIHWNIPHSRTFFLPSNPYLDFENLLLLPIVYKQDKRLRFLINFITKLFRKNSEELSMGERRIKQLSYLIIYANPIWLLDEPESNLDTKNKLKLQFLIKLHLKNKGMLFVTTHRLILQNYTILL</sequence>
<feature type="domain" description="ABC transporter" evidence="8">
    <location>
        <begin position="15"/>
        <end position="193"/>
    </location>
</feature>
<accession>A0A679F959</accession>
<dbReference type="AlphaFoldDB" id="A0A679F959"/>
<dbReference type="RefSeq" id="NP_059366.1">
    <property type="nucleotide sequence ID" value="NC_000887.3"/>
</dbReference>
<evidence type="ECO:0000256" key="4">
    <source>
        <dbReference type="ARBA" id="ARBA00022748"/>
    </source>
</evidence>
<dbReference type="HOGENOM" id="CLU_000604_1_2_1"/>
<keyword evidence="5 9" id="KW-0067">ATP-binding</keyword>
<dbReference type="OMA" id="IVVTHHQ"/>